<keyword evidence="5" id="KW-1185">Reference proteome</keyword>
<dbReference type="Pfam" id="PF01636">
    <property type="entry name" value="APH"/>
    <property type="match status" value="1"/>
</dbReference>
<dbReference type="STRING" id="644352.J3P083"/>
<evidence type="ECO:0000313" key="5">
    <source>
        <dbReference type="Proteomes" id="UP000006039"/>
    </source>
</evidence>
<feature type="domain" description="Aminoglycoside phosphotransferase" evidence="2">
    <location>
        <begin position="91"/>
        <end position="307"/>
    </location>
</feature>
<evidence type="ECO:0000313" key="3">
    <source>
        <dbReference type="EMBL" id="EJT77016.1"/>
    </source>
</evidence>
<reference evidence="4" key="5">
    <citation type="submission" date="2018-04" db="UniProtKB">
        <authorList>
            <consortium name="EnsemblFungi"/>
        </authorList>
    </citation>
    <scope>IDENTIFICATION</scope>
    <source>
        <strain evidence="4">R3-111a-1</strain>
    </source>
</reference>
<dbReference type="PANTHER" id="PTHR21310">
    <property type="entry name" value="AMINOGLYCOSIDE PHOSPHOTRANSFERASE-RELATED-RELATED"/>
    <property type="match status" value="1"/>
</dbReference>
<reference evidence="5" key="1">
    <citation type="submission" date="2010-07" db="EMBL/GenBank/DDBJ databases">
        <title>The genome sequence of Gaeumannomyces graminis var. tritici strain R3-111a-1.</title>
        <authorList>
            <consortium name="The Broad Institute Genome Sequencing Platform"/>
            <person name="Ma L.-J."/>
            <person name="Dead R."/>
            <person name="Young S."/>
            <person name="Zeng Q."/>
            <person name="Koehrsen M."/>
            <person name="Alvarado L."/>
            <person name="Berlin A."/>
            <person name="Chapman S.B."/>
            <person name="Chen Z."/>
            <person name="Freedman E."/>
            <person name="Gellesch M."/>
            <person name="Goldberg J."/>
            <person name="Griggs A."/>
            <person name="Gujja S."/>
            <person name="Heilman E.R."/>
            <person name="Heiman D."/>
            <person name="Hepburn T."/>
            <person name="Howarth C."/>
            <person name="Jen D."/>
            <person name="Larson L."/>
            <person name="Mehta T."/>
            <person name="Neiman D."/>
            <person name="Pearson M."/>
            <person name="Roberts A."/>
            <person name="Saif S."/>
            <person name="Shea T."/>
            <person name="Shenoy N."/>
            <person name="Sisk P."/>
            <person name="Stolte C."/>
            <person name="Sykes S."/>
            <person name="Walk T."/>
            <person name="White J."/>
            <person name="Yandava C."/>
            <person name="Haas B."/>
            <person name="Nusbaum C."/>
            <person name="Birren B."/>
        </authorList>
    </citation>
    <scope>NUCLEOTIDE SEQUENCE [LARGE SCALE GENOMIC DNA]</scope>
    <source>
        <strain evidence="5">R3-111a-1</strain>
    </source>
</reference>
<sequence length="340" mass="37633">MPDAYSSVPLALETLSIHSDKSSYSPRHARRQSAGYPAAPFSRRASLSEDDMPAAARRRDGRGGGIASPARLAAYKKLGRMPEHSEVYQAGRKLVLKTGPDVTPQEAGTLRYLYEKTSVPVPEVLDFGIDPETGHYYILMEEVDGEPLDLVWDLLDDETKAKVVAQIRAIFLDLRSINDPEICGFVPETDPSGRPIPGRYARSGVTDNFFARPQGPFDSEGGLLHALAAHLQLRGGPASCWLDRVVLPLLFSMPPHPPLMVLTHGELNAKNILVRRDGTVAALLDWSQSGFYPVYWEFVKAFFGDVESSVLVRDNVVPHVLDRRYDAELAVMLLAKDIIW</sequence>
<accession>J3P083</accession>
<dbReference type="VEuPathDB" id="FungiDB:GGTG_06930"/>
<dbReference type="EnsemblFungi" id="EJT77016">
    <property type="protein sequence ID" value="EJT77016"/>
    <property type="gene ID" value="GGTG_06930"/>
</dbReference>
<protein>
    <recommendedName>
        <fullName evidence="2">Aminoglycoside phosphotransferase domain-containing protein</fullName>
    </recommendedName>
</protein>
<gene>
    <name evidence="4" type="primary">20347388</name>
    <name evidence="3" type="ORF">GGTG_06930</name>
</gene>
<reference evidence="4" key="4">
    <citation type="journal article" date="2015" name="G3 (Bethesda)">
        <title>Genome sequences of three phytopathogenic species of the Magnaporthaceae family of fungi.</title>
        <authorList>
            <person name="Okagaki L.H."/>
            <person name="Nunes C.C."/>
            <person name="Sailsbery J."/>
            <person name="Clay B."/>
            <person name="Brown D."/>
            <person name="John T."/>
            <person name="Oh Y."/>
            <person name="Young N."/>
            <person name="Fitzgerald M."/>
            <person name="Haas B.J."/>
            <person name="Zeng Q."/>
            <person name="Young S."/>
            <person name="Adiconis X."/>
            <person name="Fan L."/>
            <person name="Levin J.Z."/>
            <person name="Mitchell T.K."/>
            <person name="Okubara P.A."/>
            <person name="Farman M.L."/>
            <person name="Kohn L.M."/>
            <person name="Birren B."/>
            <person name="Ma L.-J."/>
            <person name="Dean R.A."/>
        </authorList>
    </citation>
    <scope>NUCLEOTIDE SEQUENCE</scope>
    <source>
        <strain evidence="4">R3-111a-1</strain>
    </source>
</reference>
<proteinExistence type="predicted"/>
<dbReference type="RefSeq" id="XP_009223016.1">
    <property type="nucleotide sequence ID" value="XM_009224752.1"/>
</dbReference>
<dbReference type="CDD" id="cd05120">
    <property type="entry name" value="APH_ChoK_like"/>
    <property type="match status" value="1"/>
</dbReference>
<dbReference type="GeneID" id="20347388"/>
<dbReference type="AlphaFoldDB" id="J3P083"/>
<dbReference type="InterPro" id="IPR051678">
    <property type="entry name" value="AGP_Transferase"/>
</dbReference>
<dbReference type="InterPro" id="IPR011009">
    <property type="entry name" value="Kinase-like_dom_sf"/>
</dbReference>
<organism evidence="3">
    <name type="scientific">Gaeumannomyces tritici (strain R3-111a-1)</name>
    <name type="common">Wheat and barley take-all root rot fungus</name>
    <name type="synonym">Gaeumannomyces graminis var. tritici</name>
    <dbReference type="NCBI Taxonomy" id="644352"/>
    <lineage>
        <taxon>Eukaryota</taxon>
        <taxon>Fungi</taxon>
        <taxon>Dikarya</taxon>
        <taxon>Ascomycota</taxon>
        <taxon>Pezizomycotina</taxon>
        <taxon>Sordariomycetes</taxon>
        <taxon>Sordariomycetidae</taxon>
        <taxon>Magnaporthales</taxon>
        <taxon>Magnaporthaceae</taxon>
        <taxon>Gaeumannomyces</taxon>
    </lineage>
</organism>
<name>J3P083_GAET3</name>
<evidence type="ECO:0000259" key="2">
    <source>
        <dbReference type="Pfam" id="PF01636"/>
    </source>
</evidence>
<evidence type="ECO:0000313" key="4">
    <source>
        <dbReference type="EnsemblFungi" id="EJT77016"/>
    </source>
</evidence>
<dbReference type="SUPFAM" id="SSF56112">
    <property type="entry name" value="Protein kinase-like (PK-like)"/>
    <property type="match status" value="1"/>
</dbReference>
<feature type="region of interest" description="Disordered" evidence="1">
    <location>
        <begin position="20"/>
        <end position="67"/>
    </location>
</feature>
<dbReference type="HOGENOM" id="CLU_679900_0_0_1"/>
<evidence type="ECO:0000256" key="1">
    <source>
        <dbReference type="SAM" id="MobiDB-lite"/>
    </source>
</evidence>
<dbReference type="eggNOG" id="ENOG502SP9R">
    <property type="taxonomic scope" value="Eukaryota"/>
</dbReference>
<reference evidence="3" key="2">
    <citation type="submission" date="2010-07" db="EMBL/GenBank/DDBJ databases">
        <authorList>
            <consortium name="The Broad Institute Genome Sequencing Platform"/>
            <consortium name="Broad Institute Genome Sequencing Center for Infectious Disease"/>
            <person name="Ma L.-J."/>
            <person name="Dead R."/>
            <person name="Young S."/>
            <person name="Zeng Q."/>
            <person name="Koehrsen M."/>
            <person name="Alvarado L."/>
            <person name="Berlin A."/>
            <person name="Chapman S.B."/>
            <person name="Chen Z."/>
            <person name="Freedman E."/>
            <person name="Gellesch M."/>
            <person name="Goldberg J."/>
            <person name="Griggs A."/>
            <person name="Gujja S."/>
            <person name="Heilman E.R."/>
            <person name="Heiman D."/>
            <person name="Hepburn T."/>
            <person name="Howarth C."/>
            <person name="Jen D."/>
            <person name="Larson L."/>
            <person name="Mehta T."/>
            <person name="Neiman D."/>
            <person name="Pearson M."/>
            <person name="Roberts A."/>
            <person name="Saif S."/>
            <person name="Shea T."/>
            <person name="Shenoy N."/>
            <person name="Sisk P."/>
            <person name="Stolte C."/>
            <person name="Sykes S."/>
            <person name="Walk T."/>
            <person name="White J."/>
            <person name="Yandava C."/>
            <person name="Haas B."/>
            <person name="Nusbaum C."/>
            <person name="Birren B."/>
        </authorList>
    </citation>
    <scope>NUCLEOTIDE SEQUENCE</scope>
    <source>
        <strain evidence="3">R3-111a-1</strain>
    </source>
</reference>
<reference evidence="3" key="3">
    <citation type="submission" date="2010-09" db="EMBL/GenBank/DDBJ databases">
        <title>Annotation of Gaeumannomyces graminis var. tritici R3-111a-1.</title>
        <authorList>
            <consortium name="The Broad Institute Genome Sequencing Platform"/>
            <person name="Ma L.-J."/>
            <person name="Dead R."/>
            <person name="Young S.K."/>
            <person name="Zeng Q."/>
            <person name="Gargeya S."/>
            <person name="Fitzgerald M."/>
            <person name="Haas B."/>
            <person name="Abouelleil A."/>
            <person name="Alvarado L."/>
            <person name="Arachchi H.M."/>
            <person name="Berlin A."/>
            <person name="Brown A."/>
            <person name="Chapman S.B."/>
            <person name="Chen Z."/>
            <person name="Dunbar C."/>
            <person name="Freedman E."/>
            <person name="Gearin G."/>
            <person name="Gellesch M."/>
            <person name="Goldberg J."/>
            <person name="Griggs A."/>
            <person name="Gujja S."/>
            <person name="Heiman D."/>
            <person name="Howarth C."/>
            <person name="Larson L."/>
            <person name="Lui A."/>
            <person name="MacDonald P.J.P."/>
            <person name="Mehta T."/>
            <person name="Montmayeur A."/>
            <person name="Murphy C."/>
            <person name="Neiman D."/>
            <person name="Pearson M."/>
            <person name="Priest M."/>
            <person name="Roberts A."/>
            <person name="Saif S."/>
            <person name="Shea T."/>
            <person name="Shenoy N."/>
            <person name="Sisk P."/>
            <person name="Stolte C."/>
            <person name="Sykes S."/>
            <person name="Yandava C."/>
            <person name="Wortman J."/>
            <person name="Nusbaum C."/>
            <person name="Birren B."/>
        </authorList>
    </citation>
    <scope>NUCLEOTIDE SEQUENCE</scope>
    <source>
        <strain evidence="3">R3-111a-1</strain>
    </source>
</reference>
<dbReference type="EMBL" id="GL385397">
    <property type="protein sequence ID" value="EJT77016.1"/>
    <property type="molecule type" value="Genomic_DNA"/>
</dbReference>
<dbReference type="Proteomes" id="UP000006039">
    <property type="component" value="Unassembled WGS sequence"/>
</dbReference>
<dbReference type="InterPro" id="IPR002575">
    <property type="entry name" value="Aminoglycoside_PTrfase"/>
</dbReference>
<dbReference type="Gene3D" id="3.90.1200.10">
    <property type="match status" value="1"/>
</dbReference>
<dbReference type="OrthoDB" id="2906425at2759"/>
<dbReference type="PANTHER" id="PTHR21310:SF15">
    <property type="entry name" value="AMINOGLYCOSIDE PHOSPHOTRANSFERASE DOMAIN-CONTAINING PROTEIN"/>
    <property type="match status" value="1"/>
</dbReference>